<feature type="compositionally biased region" description="Basic and acidic residues" evidence="1">
    <location>
        <begin position="133"/>
        <end position="150"/>
    </location>
</feature>
<name>A0A8H6U7C4_9PEZI</name>
<evidence type="ECO:0000256" key="1">
    <source>
        <dbReference type="SAM" id="MobiDB-lite"/>
    </source>
</evidence>
<organism evidence="2 3">
    <name type="scientific">Colletotrichum musicola</name>
    <dbReference type="NCBI Taxonomy" id="2175873"/>
    <lineage>
        <taxon>Eukaryota</taxon>
        <taxon>Fungi</taxon>
        <taxon>Dikarya</taxon>
        <taxon>Ascomycota</taxon>
        <taxon>Pezizomycotina</taxon>
        <taxon>Sordariomycetes</taxon>
        <taxon>Hypocreomycetidae</taxon>
        <taxon>Glomerellales</taxon>
        <taxon>Glomerellaceae</taxon>
        <taxon>Colletotrichum</taxon>
        <taxon>Colletotrichum orchidearum species complex</taxon>
    </lineage>
</organism>
<protein>
    <submittedName>
        <fullName evidence="2">Uncharacterized protein</fullName>
    </submittedName>
</protein>
<comment type="caution">
    <text evidence="2">The sequence shown here is derived from an EMBL/GenBank/DDBJ whole genome shotgun (WGS) entry which is preliminary data.</text>
</comment>
<accession>A0A8H6U7C4</accession>
<keyword evidence="3" id="KW-1185">Reference proteome</keyword>
<dbReference type="AlphaFoldDB" id="A0A8H6U7C4"/>
<dbReference type="Proteomes" id="UP000639643">
    <property type="component" value="Unassembled WGS sequence"/>
</dbReference>
<sequence length="230" mass="24988">MFKIIIISRHAAVLLPVHRPRPLVLFVPVQVPALVLVPVQSQLLQLLARMSMNHSQFHQLREALQIASLSVTLTAHDATDTLLPPLLLPTTAVDIDRSCLEVTEAGGVGTEMDSYDDQKQMNLVSACRKRSQRSGDEIPTRKGEQGENEKPVSSGNRRSYIYRYGQALGISSFDAHRAKGACRPSIIPGFVQARPIPTTSLQPTTTASSDTKPPPVILLLACGNIAQLGP</sequence>
<evidence type="ECO:0000313" key="2">
    <source>
        <dbReference type="EMBL" id="KAF6843449.1"/>
    </source>
</evidence>
<evidence type="ECO:0000313" key="3">
    <source>
        <dbReference type="Proteomes" id="UP000639643"/>
    </source>
</evidence>
<reference evidence="2" key="1">
    <citation type="journal article" date="2020" name="Phytopathology">
        <title>Genome Sequence Resources of Colletotrichum truncatum, C. plurivorum, C. musicola, and C. sojae: Four Species Pathogenic to Soybean (Glycine max).</title>
        <authorList>
            <person name="Rogerio F."/>
            <person name="Boufleur T.R."/>
            <person name="Ciampi-Guillardi M."/>
            <person name="Sukno S.A."/>
            <person name="Thon M.R."/>
            <person name="Massola Junior N.S."/>
            <person name="Baroncelli R."/>
        </authorList>
    </citation>
    <scope>NUCLEOTIDE SEQUENCE</scope>
    <source>
        <strain evidence="2">LFN0074</strain>
    </source>
</reference>
<dbReference type="EMBL" id="WIGM01000040">
    <property type="protein sequence ID" value="KAF6843449.1"/>
    <property type="molecule type" value="Genomic_DNA"/>
</dbReference>
<proteinExistence type="predicted"/>
<feature type="region of interest" description="Disordered" evidence="1">
    <location>
        <begin position="125"/>
        <end position="155"/>
    </location>
</feature>
<gene>
    <name evidence="2" type="ORF">CMUS01_02063</name>
</gene>